<gene>
    <name evidence="4" type="ORF">K444DRAFT_484744</name>
</gene>
<dbReference type="GeneID" id="36581161"/>
<evidence type="ECO:0000256" key="2">
    <source>
        <dbReference type="ARBA" id="ARBA00023043"/>
    </source>
</evidence>
<dbReference type="RefSeq" id="XP_024727714.1">
    <property type="nucleotide sequence ID" value="XM_024873081.1"/>
</dbReference>
<keyword evidence="2 3" id="KW-0040">ANK repeat</keyword>
<organism evidence="4 5">
    <name type="scientific">Hyaloscypha bicolor E</name>
    <dbReference type="NCBI Taxonomy" id="1095630"/>
    <lineage>
        <taxon>Eukaryota</taxon>
        <taxon>Fungi</taxon>
        <taxon>Dikarya</taxon>
        <taxon>Ascomycota</taxon>
        <taxon>Pezizomycotina</taxon>
        <taxon>Leotiomycetes</taxon>
        <taxon>Helotiales</taxon>
        <taxon>Hyaloscyphaceae</taxon>
        <taxon>Hyaloscypha</taxon>
        <taxon>Hyaloscypha bicolor</taxon>
    </lineage>
</organism>
<feature type="repeat" description="ANK" evidence="3">
    <location>
        <begin position="141"/>
        <end position="165"/>
    </location>
</feature>
<dbReference type="Proteomes" id="UP000235371">
    <property type="component" value="Unassembled WGS sequence"/>
</dbReference>
<evidence type="ECO:0000256" key="3">
    <source>
        <dbReference type="PROSITE-ProRule" id="PRU00023"/>
    </source>
</evidence>
<dbReference type="SUPFAM" id="SSF48403">
    <property type="entry name" value="Ankyrin repeat"/>
    <property type="match status" value="1"/>
</dbReference>
<name>A0A2J6SJ98_9HELO</name>
<keyword evidence="5" id="KW-1185">Reference proteome</keyword>
<keyword evidence="1" id="KW-0677">Repeat</keyword>
<dbReference type="PANTHER" id="PTHR24198:SF165">
    <property type="entry name" value="ANKYRIN REPEAT-CONTAINING PROTEIN-RELATED"/>
    <property type="match status" value="1"/>
</dbReference>
<accession>A0A2J6SJ98</accession>
<evidence type="ECO:0000313" key="4">
    <source>
        <dbReference type="EMBL" id="PMD50810.1"/>
    </source>
</evidence>
<dbReference type="Gene3D" id="1.25.40.20">
    <property type="entry name" value="Ankyrin repeat-containing domain"/>
    <property type="match status" value="2"/>
</dbReference>
<dbReference type="PROSITE" id="PS50297">
    <property type="entry name" value="ANK_REP_REGION"/>
    <property type="match status" value="2"/>
</dbReference>
<sequence length="165" mass="17541">AAKNGHLAAVKALLNQDKTTLRKEDRKGCTPLSLAASTPLSVAATKGHESVVLLLLKHGAYDLGKGGTDRYLLSWVAGHGMTEALKSLLEMPEIIVDSLDGSYRTPLSWAAGNGHSDVVTQLLDPKRRNGLVANVNSGDFDNRTPLSWAAASEHEVVVKALLSYG</sequence>
<feature type="non-terminal residue" evidence="4">
    <location>
        <position position="165"/>
    </location>
</feature>
<dbReference type="PROSITE" id="PS50088">
    <property type="entry name" value="ANK_REPEAT"/>
    <property type="match status" value="2"/>
</dbReference>
<feature type="repeat" description="ANK" evidence="3">
    <location>
        <begin position="35"/>
        <end position="60"/>
    </location>
</feature>
<dbReference type="EMBL" id="KZ613913">
    <property type="protein sequence ID" value="PMD50810.1"/>
    <property type="molecule type" value="Genomic_DNA"/>
</dbReference>
<protein>
    <submittedName>
        <fullName evidence="4">Ankyrin</fullName>
    </submittedName>
</protein>
<dbReference type="SMART" id="SM00248">
    <property type="entry name" value="ANK"/>
    <property type="match status" value="3"/>
</dbReference>
<dbReference type="InParanoid" id="A0A2J6SJ98"/>
<evidence type="ECO:0000256" key="1">
    <source>
        <dbReference type="ARBA" id="ARBA00022737"/>
    </source>
</evidence>
<dbReference type="Pfam" id="PF12796">
    <property type="entry name" value="Ank_2"/>
    <property type="match status" value="2"/>
</dbReference>
<dbReference type="InterPro" id="IPR002110">
    <property type="entry name" value="Ankyrin_rpt"/>
</dbReference>
<dbReference type="OrthoDB" id="341259at2759"/>
<dbReference type="PANTHER" id="PTHR24198">
    <property type="entry name" value="ANKYRIN REPEAT AND PROTEIN KINASE DOMAIN-CONTAINING PROTEIN"/>
    <property type="match status" value="1"/>
</dbReference>
<reference evidence="4 5" key="1">
    <citation type="submission" date="2016-04" db="EMBL/GenBank/DDBJ databases">
        <title>A degradative enzymes factory behind the ericoid mycorrhizal symbiosis.</title>
        <authorList>
            <consortium name="DOE Joint Genome Institute"/>
            <person name="Martino E."/>
            <person name="Morin E."/>
            <person name="Grelet G."/>
            <person name="Kuo A."/>
            <person name="Kohler A."/>
            <person name="Daghino S."/>
            <person name="Barry K."/>
            <person name="Choi C."/>
            <person name="Cichocki N."/>
            <person name="Clum A."/>
            <person name="Copeland A."/>
            <person name="Hainaut M."/>
            <person name="Haridas S."/>
            <person name="Labutti K."/>
            <person name="Lindquist E."/>
            <person name="Lipzen A."/>
            <person name="Khouja H.-R."/>
            <person name="Murat C."/>
            <person name="Ohm R."/>
            <person name="Olson A."/>
            <person name="Spatafora J."/>
            <person name="Veneault-Fourrey C."/>
            <person name="Henrissat B."/>
            <person name="Grigoriev I."/>
            <person name="Martin F."/>
            <person name="Perotto S."/>
        </authorList>
    </citation>
    <scope>NUCLEOTIDE SEQUENCE [LARGE SCALE GENOMIC DNA]</scope>
    <source>
        <strain evidence="4 5">E</strain>
    </source>
</reference>
<proteinExistence type="predicted"/>
<evidence type="ECO:0000313" key="5">
    <source>
        <dbReference type="Proteomes" id="UP000235371"/>
    </source>
</evidence>
<dbReference type="InterPro" id="IPR036770">
    <property type="entry name" value="Ankyrin_rpt-contain_sf"/>
</dbReference>
<dbReference type="AlphaFoldDB" id="A0A2J6SJ98"/>
<dbReference type="STRING" id="1095630.A0A2J6SJ98"/>
<feature type="non-terminal residue" evidence="4">
    <location>
        <position position="1"/>
    </location>
</feature>